<dbReference type="InterPro" id="IPR025240">
    <property type="entry name" value="DUF4189"/>
</dbReference>
<accession>A0AAJ2X7E3</accession>
<reference evidence="3" key="2">
    <citation type="submission" date="2024-01" db="EMBL/GenBank/DDBJ databases">
        <title>Long-read genome sequencing of X. campestris pv. papavericola.</title>
        <authorList>
            <person name="Hussain R.M.F."/>
            <person name="Greer S."/>
            <person name="Harrison J."/>
            <person name="Grant M."/>
            <person name="Vicente J."/>
            <person name="Studholme D.J."/>
        </authorList>
    </citation>
    <scope>NUCLEOTIDE SEQUENCE</scope>
    <source>
        <strain evidence="3">NCPPB 2970</strain>
    </source>
</reference>
<dbReference type="EMBL" id="JAJFNJ020000003">
    <property type="protein sequence ID" value="MEC3890211.1"/>
    <property type="molecule type" value="Genomic_DNA"/>
</dbReference>
<comment type="caution">
    <text evidence="3">The sequence shown here is derived from an EMBL/GenBank/DDBJ whole genome shotgun (WGS) entry which is preliminary data.</text>
</comment>
<evidence type="ECO:0000256" key="1">
    <source>
        <dbReference type="SAM" id="SignalP"/>
    </source>
</evidence>
<dbReference type="Proteomes" id="UP001297361">
    <property type="component" value="Unassembled WGS sequence"/>
</dbReference>
<gene>
    <name evidence="3" type="ORF">LLE72_021290</name>
</gene>
<dbReference type="RefSeq" id="WP_161963394.1">
    <property type="nucleotide sequence ID" value="NZ_JAJFNJ020000003.1"/>
</dbReference>
<dbReference type="Pfam" id="PF13827">
    <property type="entry name" value="DUF4189"/>
    <property type="match status" value="1"/>
</dbReference>
<feature type="chain" id="PRO_5042503053" evidence="1">
    <location>
        <begin position="20"/>
        <end position="160"/>
    </location>
</feature>
<reference evidence="3" key="1">
    <citation type="submission" date="2021-10" db="EMBL/GenBank/DDBJ databases">
        <authorList>
            <person name="Hussein R."/>
            <person name="Harrison J."/>
            <person name="Studholme D.J."/>
            <person name="Vicente J."/>
            <person name="Grant M."/>
        </authorList>
    </citation>
    <scope>NUCLEOTIDE SEQUENCE</scope>
    <source>
        <strain evidence="3">NCPPB 2970</strain>
    </source>
</reference>
<dbReference type="AlphaFoldDB" id="A0AAJ2X7E3"/>
<protein>
    <submittedName>
        <fullName evidence="3">DUF4189 domain-containing protein</fullName>
    </submittedName>
</protein>
<sequence length="160" mass="17015">MKRYFLLFFISMFPVLASAEGACPPGFYPIGGQGVSGCAPIAAGNSNAPQPTGEWSTRWGALARSQDNSVLGFAAKEHSKSAAKKNAIKACMEIGGSDCKVKVLYKNSCIAQAQSAQLGRFNTFNDNSKELAESNALRDCGSSDCVVGYSDCSKAEFQEY</sequence>
<keyword evidence="1" id="KW-0732">Signal</keyword>
<proteinExistence type="predicted"/>
<evidence type="ECO:0000313" key="3">
    <source>
        <dbReference type="EMBL" id="MEC3890211.1"/>
    </source>
</evidence>
<feature type="signal peptide" evidence="1">
    <location>
        <begin position="1"/>
        <end position="19"/>
    </location>
</feature>
<organism evidence="3 4">
    <name type="scientific">Xanthomonas campestris pv. papavericola</name>
    <dbReference type="NCBI Taxonomy" id="487881"/>
    <lineage>
        <taxon>Bacteria</taxon>
        <taxon>Pseudomonadati</taxon>
        <taxon>Pseudomonadota</taxon>
        <taxon>Gammaproteobacteria</taxon>
        <taxon>Lysobacterales</taxon>
        <taxon>Lysobacteraceae</taxon>
        <taxon>Xanthomonas</taxon>
    </lineage>
</organism>
<name>A0AAJ2X7E3_XANCA</name>
<evidence type="ECO:0000313" key="4">
    <source>
        <dbReference type="Proteomes" id="UP001297361"/>
    </source>
</evidence>
<evidence type="ECO:0000259" key="2">
    <source>
        <dbReference type="Pfam" id="PF13827"/>
    </source>
</evidence>
<feature type="domain" description="DUF4189" evidence="2">
    <location>
        <begin position="59"/>
        <end position="152"/>
    </location>
</feature>